<proteinExistence type="predicted"/>
<organism evidence="1">
    <name type="scientific">uncultured Poseidoniia archaeon</name>
    <dbReference type="NCBI Taxonomy" id="1697135"/>
    <lineage>
        <taxon>Archaea</taxon>
        <taxon>Methanobacteriati</taxon>
        <taxon>Thermoplasmatota</taxon>
        <taxon>Candidatus Poseidoniia</taxon>
        <taxon>environmental samples</taxon>
    </lineage>
</organism>
<name>A0A1B1TAP9_9ARCH</name>
<sequence>MAKPWAPSHVSEVAKGLGIDHRISGEVKEKLVEMLHLRLKQITREMEEETLLNEPGKKTLSDPNRTRLGFSRTRGLMIEEIENVESVSSAAVVNANEILENYLKNSLLSAAEEADNEKVGTIKIRHMSTKTISSDNIQQTETSLNESSEEVSVSNGKKIESLSPVNIKNIMKQLSGKKLDNDAVEELLLLYYDYASDLEYNLQKNIQQGDLSSIKNSLEKYEKLMMLGWMRRILKSASEKADYENSNSIKIEHIVAIDPWS</sequence>
<evidence type="ECO:0000313" key="1">
    <source>
        <dbReference type="EMBL" id="ANV79343.1"/>
    </source>
</evidence>
<dbReference type="EMBL" id="KP211821">
    <property type="protein sequence ID" value="ANV79343.1"/>
    <property type="molecule type" value="Genomic_DNA"/>
</dbReference>
<dbReference type="AlphaFoldDB" id="A0A1B1TAP9"/>
<protein>
    <submittedName>
        <fullName evidence="1">Uncharacterized protein</fullName>
    </submittedName>
</protein>
<reference evidence="1" key="2">
    <citation type="journal article" date="2015" name="ISME J.">
        <title>A new class of marine Euryarchaeota group II from the Mediterranean deep chlorophyll maximum.</title>
        <authorList>
            <person name="Martin-Cuadrado A.B."/>
            <person name="Garcia-Heredia I."/>
            <person name="Molto A.G."/>
            <person name="Lopez-Ubeda R."/>
            <person name="Kimes N."/>
            <person name="Lopez-Garcia P."/>
            <person name="Moreira D."/>
            <person name="Rodriguez-Valera F."/>
        </authorList>
    </citation>
    <scope>NUCLEOTIDE SEQUENCE</scope>
</reference>
<accession>A0A1B1TAP9</accession>
<reference evidence="1" key="1">
    <citation type="submission" date="2014-11" db="EMBL/GenBank/DDBJ databases">
        <authorList>
            <person name="Zhu J."/>
            <person name="Qi W."/>
            <person name="Song R."/>
        </authorList>
    </citation>
    <scope>NUCLEOTIDE SEQUENCE</scope>
</reference>